<organism evidence="9 10">
    <name type="scientific">Eucalyptus globulus</name>
    <name type="common">Tasmanian blue gum</name>
    <dbReference type="NCBI Taxonomy" id="34317"/>
    <lineage>
        <taxon>Eukaryota</taxon>
        <taxon>Viridiplantae</taxon>
        <taxon>Streptophyta</taxon>
        <taxon>Embryophyta</taxon>
        <taxon>Tracheophyta</taxon>
        <taxon>Spermatophyta</taxon>
        <taxon>Magnoliopsida</taxon>
        <taxon>eudicotyledons</taxon>
        <taxon>Gunneridae</taxon>
        <taxon>Pentapetalae</taxon>
        <taxon>rosids</taxon>
        <taxon>malvids</taxon>
        <taxon>Myrtales</taxon>
        <taxon>Myrtaceae</taxon>
        <taxon>Myrtoideae</taxon>
        <taxon>Eucalypteae</taxon>
        <taxon>Eucalyptus</taxon>
    </lineage>
</organism>
<keyword evidence="4 8" id="KW-0560">Oxidoreductase</keyword>
<dbReference type="InterPro" id="IPR017972">
    <property type="entry name" value="Cyt_P450_CS"/>
</dbReference>
<keyword evidence="6 8" id="KW-0503">Monooxygenase</keyword>
<keyword evidence="2 7" id="KW-0349">Heme</keyword>
<dbReference type="PROSITE" id="PS00086">
    <property type="entry name" value="CYTOCHROME_P450"/>
    <property type="match status" value="1"/>
</dbReference>
<dbReference type="PANTHER" id="PTHR47947">
    <property type="entry name" value="CYTOCHROME P450 82C3-RELATED"/>
    <property type="match status" value="1"/>
</dbReference>
<dbReference type="PRINTS" id="PR00463">
    <property type="entry name" value="EP450I"/>
</dbReference>
<accession>A0ABD3IPR1</accession>
<keyword evidence="5 7" id="KW-0408">Iron</keyword>
<evidence type="ECO:0000256" key="7">
    <source>
        <dbReference type="PIRSR" id="PIRSR602401-1"/>
    </source>
</evidence>
<dbReference type="InterPro" id="IPR036396">
    <property type="entry name" value="Cyt_P450_sf"/>
</dbReference>
<evidence type="ECO:0000256" key="5">
    <source>
        <dbReference type="ARBA" id="ARBA00023004"/>
    </source>
</evidence>
<dbReference type="InterPro" id="IPR001128">
    <property type="entry name" value="Cyt_P450"/>
</dbReference>
<evidence type="ECO:0008006" key="11">
    <source>
        <dbReference type="Google" id="ProtNLM"/>
    </source>
</evidence>
<evidence type="ECO:0000256" key="8">
    <source>
        <dbReference type="RuleBase" id="RU000461"/>
    </source>
</evidence>
<dbReference type="PANTHER" id="PTHR47947:SF25">
    <property type="entry name" value="DIMETHYLNONATRIENE SYNTHASE"/>
    <property type="match status" value="1"/>
</dbReference>
<dbReference type="Proteomes" id="UP001634007">
    <property type="component" value="Unassembled WGS sequence"/>
</dbReference>
<evidence type="ECO:0000256" key="3">
    <source>
        <dbReference type="ARBA" id="ARBA00022723"/>
    </source>
</evidence>
<keyword evidence="10" id="KW-1185">Reference proteome</keyword>
<dbReference type="SUPFAM" id="SSF48264">
    <property type="entry name" value="Cytochrome P450"/>
    <property type="match status" value="1"/>
</dbReference>
<dbReference type="EMBL" id="JBJKBG010000011">
    <property type="protein sequence ID" value="KAL3716168.1"/>
    <property type="molecule type" value="Genomic_DNA"/>
</dbReference>
<gene>
    <name evidence="9" type="ORF">ACJRO7_007865</name>
</gene>
<dbReference type="AlphaFoldDB" id="A0ABD3IPR1"/>
<evidence type="ECO:0000256" key="6">
    <source>
        <dbReference type="ARBA" id="ARBA00023033"/>
    </source>
</evidence>
<dbReference type="PRINTS" id="PR00385">
    <property type="entry name" value="P450"/>
</dbReference>
<evidence type="ECO:0000256" key="4">
    <source>
        <dbReference type="ARBA" id="ARBA00023002"/>
    </source>
</evidence>
<comment type="caution">
    <text evidence="9">The sequence shown here is derived from an EMBL/GenBank/DDBJ whole genome shotgun (WGS) entry which is preliminary data.</text>
</comment>
<name>A0ABD3IPR1_EUCGL</name>
<dbReference type="GO" id="GO:0046872">
    <property type="term" value="F:metal ion binding"/>
    <property type="evidence" value="ECO:0007669"/>
    <property type="project" value="UniProtKB-KW"/>
</dbReference>
<feature type="binding site" description="axial binding residue" evidence="7">
    <location>
        <position position="484"/>
    </location>
    <ligand>
        <name>heme</name>
        <dbReference type="ChEBI" id="CHEBI:30413"/>
    </ligand>
    <ligandPart>
        <name>Fe</name>
        <dbReference type="ChEBI" id="CHEBI:18248"/>
    </ligandPart>
</feature>
<evidence type="ECO:0000256" key="2">
    <source>
        <dbReference type="ARBA" id="ARBA00022617"/>
    </source>
</evidence>
<proteinExistence type="inferred from homology"/>
<evidence type="ECO:0000313" key="9">
    <source>
        <dbReference type="EMBL" id="KAL3716168.1"/>
    </source>
</evidence>
<comment type="similarity">
    <text evidence="1 8">Belongs to the cytochrome P450 family.</text>
</comment>
<evidence type="ECO:0000256" key="1">
    <source>
        <dbReference type="ARBA" id="ARBA00010617"/>
    </source>
</evidence>
<dbReference type="InterPro" id="IPR002401">
    <property type="entry name" value="Cyt_P450_E_grp-I"/>
</dbReference>
<dbReference type="Gene3D" id="1.10.630.10">
    <property type="entry name" value="Cytochrome P450"/>
    <property type="match status" value="1"/>
</dbReference>
<dbReference type="GO" id="GO:0016709">
    <property type="term" value="F:oxidoreductase activity, acting on paired donors, with incorporation or reduction of molecular oxygen, NAD(P)H as one donor, and incorporation of one atom of oxygen"/>
    <property type="evidence" value="ECO:0007669"/>
    <property type="project" value="UniProtKB-ARBA"/>
</dbReference>
<dbReference type="InterPro" id="IPR050651">
    <property type="entry name" value="Plant_Cytochrome_P450_Monoox"/>
</dbReference>
<dbReference type="FunFam" id="1.10.630.10:FF:000026">
    <property type="entry name" value="Cytochrome P450 82C4"/>
    <property type="match status" value="1"/>
</dbReference>
<keyword evidence="3 7" id="KW-0479">Metal-binding</keyword>
<sequence length="547" mass="61277">MHATALNIDCNRQIAPFHNRFLHPMDIPDEMHVVLAIVFSLLALRILNKLVKSDNKTATGSRTLELPGAWPLVGHLHLLWGPGPAFRKLGAMADALGPVFSLQLGVHRVVVLSSREAARECLTSNDRALASRPDIAAGRHMGYNSAVLGLAPYGPYLRLVRKIATLELFSSQRLKELRPVRSSEVDALTKELWHQPASSGVAIGEKLEHMTFNMNLRIITGNRYKDEEFEEVGSDAWRFKKAINKALHLCGVFVLSDAIPWLEWLDFQGHVRSMKETGRELDSVLEKWLRQHLEKRPNKGIHVDGGGADFMDLLLESLPEDDVVLGHERKDIIKATALILIMTGTESTSITMTWALSLLLNHPAALKSAQQELDTVIGREKWVQESDISNLKYVQAIVKETLRLYPPAPLTGIREAMEDCYISGCHVPKGTRVLINIWKLQRDPRVWPEPDAFLPERFLEEHKEVDLRAKNFEFIPFSSGRRSCPGATLGLQVVEFTLARILQGFEVTLAEGAKVDMEEGPGIALPKVNPLRVALQPRLPLHLYEGL</sequence>
<reference evidence="9 10" key="1">
    <citation type="submission" date="2024-11" db="EMBL/GenBank/DDBJ databases">
        <title>Chromosome-level genome assembly of Eucalyptus globulus Labill. provides insights into its genome evolution.</title>
        <authorList>
            <person name="Li X."/>
        </authorList>
    </citation>
    <scope>NUCLEOTIDE SEQUENCE [LARGE SCALE GENOMIC DNA]</scope>
    <source>
        <strain evidence="9">CL2024</strain>
        <tissue evidence="9">Fresh tender leaves</tissue>
    </source>
</reference>
<dbReference type="Pfam" id="PF00067">
    <property type="entry name" value="p450"/>
    <property type="match status" value="1"/>
</dbReference>
<evidence type="ECO:0000313" key="10">
    <source>
        <dbReference type="Proteomes" id="UP001634007"/>
    </source>
</evidence>
<comment type="cofactor">
    <cofactor evidence="7">
        <name>heme</name>
        <dbReference type="ChEBI" id="CHEBI:30413"/>
    </cofactor>
</comment>
<protein>
    <recommendedName>
        <fullName evidence="11">Cytochrome P450</fullName>
    </recommendedName>
</protein>